<evidence type="ECO:0000256" key="1">
    <source>
        <dbReference type="SAM" id="Phobius"/>
    </source>
</evidence>
<dbReference type="Gene3D" id="3.40.50.1820">
    <property type="entry name" value="alpha/beta hydrolase"/>
    <property type="match status" value="1"/>
</dbReference>
<evidence type="ECO:0000259" key="2">
    <source>
        <dbReference type="Pfam" id="PF12697"/>
    </source>
</evidence>
<dbReference type="AlphaFoldDB" id="A0A1G9S7R1"/>
<name>A0A1G9S7R1_9BURK</name>
<proteinExistence type="predicted"/>
<accession>A0A1G9S7R1</accession>
<dbReference type="SUPFAM" id="SSF53474">
    <property type="entry name" value="alpha/beta-Hydrolases"/>
    <property type="match status" value="1"/>
</dbReference>
<reference evidence="4" key="1">
    <citation type="submission" date="2016-10" db="EMBL/GenBank/DDBJ databases">
        <authorList>
            <person name="Varghese N."/>
            <person name="Submissions S."/>
        </authorList>
    </citation>
    <scope>NUCLEOTIDE SEQUENCE [LARGE SCALE GENOMIC DNA]</scope>
    <source>
        <strain evidence="4">EPL6</strain>
    </source>
</reference>
<keyword evidence="4" id="KW-1185">Reference proteome</keyword>
<dbReference type="RefSeq" id="WP_342672235.1">
    <property type="nucleotide sequence ID" value="NZ_FNHP01000004.1"/>
</dbReference>
<keyword evidence="1" id="KW-0472">Membrane</keyword>
<dbReference type="PANTHER" id="PTHR37946:SF1">
    <property type="entry name" value="SLL1969 PROTEIN"/>
    <property type="match status" value="1"/>
</dbReference>
<dbReference type="Pfam" id="PF12697">
    <property type="entry name" value="Abhydrolase_6"/>
    <property type="match status" value="1"/>
</dbReference>
<dbReference type="InterPro" id="IPR000073">
    <property type="entry name" value="AB_hydrolase_1"/>
</dbReference>
<feature type="domain" description="AB hydrolase-1" evidence="2">
    <location>
        <begin position="118"/>
        <end position="247"/>
    </location>
</feature>
<dbReference type="InterPro" id="IPR029058">
    <property type="entry name" value="AB_hydrolase_fold"/>
</dbReference>
<evidence type="ECO:0000313" key="3">
    <source>
        <dbReference type="EMBL" id="SDM31411.1"/>
    </source>
</evidence>
<gene>
    <name evidence="3" type="ORF">SAMN05428957_104159</name>
</gene>
<feature type="transmembrane region" description="Helical" evidence="1">
    <location>
        <begin position="35"/>
        <end position="57"/>
    </location>
</feature>
<keyword evidence="1" id="KW-1133">Transmembrane helix</keyword>
<dbReference type="EMBL" id="FNHP01000004">
    <property type="protein sequence ID" value="SDM31411.1"/>
    <property type="molecule type" value="Genomic_DNA"/>
</dbReference>
<keyword evidence="1" id="KW-0812">Transmembrane</keyword>
<dbReference type="PANTHER" id="PTHR37946">
    <property type="entry name" value="SLL1969 PROTEIN"/>
    <property type="match status" value="1"/>
</dbReference>
<evidence type="ECO:0000313" key="4">
    <source>
        <dbReference type="Proteomes" id="UP000198552"/>
    </source>
</evidence>
<protein>
    <recommendedName>
        <fullName evidence="2">AB hydrolase-1 domain-containing protein</fullName>
    </recommendedName>
</protein>
<feature type="transmembrane region" description="Helical" evidence="1">
    <location>
        <begin position="12"/>
        <end position="29"/>
    </location>
</feature>
<dbReference type="Proteomes" id="UP000198552">
    <property type="component" value="Unassembled WGS sequence"/>
</dbReference>
<organism evidence="3 4">
    <name type="scientific">Oryzisolibacter propanilivorax</name>
    <dbReference type="NCBI Taxonomy" id="1527607"/>
    <lineage>
        <taxon>Bacteria</taxon>
        <taxon>Pseudomonadati</taxon>
        <taxon>Pseudomonadota</taxon>
        <taxon>Betaproteobacteria</taxon>
        <taxon>Burkholderiales</taxon>
        <taxon>Comamonadaceae</taxon>
        <taxon>Oryzisolibacter</taxon>
    </lineage>
</organism>
<dbReference type="STRING" id="1527607.SAMN05428957_104159"/>
<sequence length="305" mass="34009">MKQISNARWQRWLVAWHFVLLALWMAWAWRLSPWLAAAGWLLVPLASRLCMLPQFLVMARVRRQAGEAPPGAAALARAWWAEAAWAARVFGWWQPFRAQAVPDWLPAPGTPGSGARGVVLVHGFLCNRGFWQPWQRLLRARGHPHVVMTLEPAFGSIDGYAAAIDAAVRCMAEATGQPPLVLAHSMGGLAVRAWLRAMPDAQARVHRVVTIGTPHRGTWAARHAQGPSGMQMRLDSPWLCQLAQDEPPARRRLFVCWRSGCDNVVYPDTAARLEGAEEHRLEAPAHVELAFDKRVVQHTLGLLEL</sequence>